<proteinExistence type="predicted"/>
<dbReference type="RefSeq" id="WP_238204346.1">
    <property type="nucleotide sequence ID" value="NZ_BPQE01000017.1"/>
</dbReference>
<gene>
    <name evidence="2" type="ORF">QO012_000792</name>
</gene>
<feature type="signal peptide" evidence="1">
    <location>
        <begin position="1"/>
        <end position="21"/>
    </location>
</feature>
<keyword evidence="1" id="KW-0732">Signal</keyword>
<reference evidence="2 3" key="1">
    <citation type="submission" date="2023-07" db="EMBL/GenBank/DDBJ databases">
        <title>Genomic Encyclopedia of Type Strains, Phase IV (KMG-IV): sequencing the most valuable type-strain genomes for metagenomic binning, comparative biology and taxonomic classification.</title>
        <authorList>
            <person name="Goeker M."/>
        </authorList>
    </citation>
    <scope>NUCLEOTIDE SEQUENCE [LARGE SCALE GENOMIC DNA]</scope>
    <source>
        <strain evidence="2 3">DSM 19013</strain>
    </source>
</reference>
<evidence type="ECO:0000256" key="1">
    <source>
        <dbReference type="SAM" id="SignalP"/>
    </source>
</evidence>
<organism evidence="2 3">
    <name type="scientific">Methylobacterium aerolatum</name>
    <dbReference type="NCBI Taxonomy" id="418708"/>
    <lineage>
        <taxon>Bacteria</taxon>
        <taxon>Pseudomonadati</taxon>
        <taxon>Pseudomonadota</taxon>
        <taxon>Alphaproteobacteria</taxon>
        <taxon>Hyphomicrobiales</taxon>
        <taxon>Methylobacteriaceae</taxon>
        <taxon>Methylobacterium</taxon>
    </lineage>
</organism>
<name>A0ABU0HVE1_9HYPH</name>
<protein>
    <submittedName>
        <fullName evidence="2">Uncharacterized protein</fullName>
    </submittedName>
</protein>
<sequence length="92" mass="9520">MIRIAMVLALGLLGAAPAASADLGVPQPPLGRFRATCEDLGKLCFATACGRDQIAASLSCRAQCPSAVTMSVVPDACPLSLLPRDVVLRRRG</sequence>
<dbReference type="EMBL" id="JAUSVP010000002">
    <property type="protein sequence ID" value="MDQ0446303.1"/>
    <property type="molecule type" value="Genomic_DNA"/>
</dbReference>
<evidence type="ECO:0000313" key="2">
    <source>
        <dbReference type="EMBL" id="MDQ0446303.1"/>
    </source>
</evidence>
<keyword evidence="3" id="KW-1185">Reference proteome</keyword>
<feature type="chain" id="PRO_5045606202" evidence="1">
    <location>
        <begin position="22"/>
        <end position="92"/>
    </location>
</feature>
<accession>A0ABU0HVE1</accession>
<evidence type="ECO:0000313" key="3">
    <source>
        <dbReference type="Proteomes" id="UP001231124"/>
    </source>
</evidence>
<comment type="caution">
    <text evidence="2">The sequence shown here is derived from an EMBL/GenBank/DDBJ whole genome shotgun (WGS) entry which is preliminary data.</text>
</comment>
<dbReference type="Proteomes" id="UP001231124">
    <property type="component" value="Unassembled WGS sequence"/>
</dbReference>